<evidence type="ECO:0000313" key="2">
    <source>
        <dbReference type="EMBL" id="MFD1418479.1"/>
    </source>
</evidence>
<keyword evidence="3" id="KW-1185">Reference proteome</keyword>
<dbReference type="Gene3D" id="3.40.630.30">
    <property type="match status" value="1"/>
</dbReference>
<feature type="domain" description="N-acetyltransferase" evidence="1">
    <location>
        <begin position="1"/>
        <end position="170"/>
    </location>
</feature>
<dbReference type="EMBL" id="JBHTOI010000041">
    <property type="protein sequence ID" value="MFD1418479.1"/>
    <property type="molecule type" value="Genomic_DNA"/>
</dbReference>
<dbReference type="GO" id="GO:0016746">
    <property type="term" value="F:acyltransferase activity"/>
    <property type="evidence" value="ECO:0007669"/>
    <property type="project" value="UniProtKB-KW"/>
</dbReference>
<dbReference type="EC" id="2.3.-.-" evidence="2"/>
<protein>
    <submittedName>
        <fullName evidence="2">GNAT family N-acetyltransferase</fullName>
        <ecNumber evidence="2">2.3.-.-</ecNumber>
    </submittedName>
</protein>
<gene>
    <name evidence="2" type="ORF">ACFQ42_06980</name>
</gene>
<keyword evidence="2" id="KW-0808">Transferase</keyword>
<dbReference type="Pfam" id="PF13508">
    <property type="entry name" value="Acetyltransf_7"/>
    <property type="match status" value="1"/>
</dbReference>
<keyword evidence="2" id="KW-0012">Acyltransferase</keyword>
<comment type="caution">
    <text evidence="2">The sequence shown here is derived from an EMBL/GenBank/DDBJ whole genome shotgun (WGS) entry which is preliminary data.</text>
</comment>
<dbReference type="RefSeq" id="WP_225420982.1">
    <property type="nucleotide sequence ID" value="NZ_JBHTOI010000041.1"/>
</dbReference>
<dbReference type="CDD" id="cd04301">
    <property type="entry name" value="NAT_SF"/>
    <property type="match status" value="1"/>
</dbReference>
<dbReference type="Proteomes" id="UP001597251">
    <property type="component" value="Unassembled WGS sequence"/>
</dbReference>
<dbReference type="InterPro" id="IPR016181">
    <property type="entry name" value="Acyl_CoA_acyltransferase"/>
</dbReference>
<dbReference type="SUPFAM" id="SSF55729">
    <property type="entry name" value="Acyl-CoA N-acyltransferases (Nat)"/>
    <property type="match status" value="1"/>
</dbReference>
<sequence>MAEKLYAEYFVHDAWINSTVAIAAYEDDQLCGVIMVRFNDEVLLNQNILDKIYVDAFQGVIGMVFDRNSYTYEQINHAMLKELQSKINLDGEITLFAVDPERKGQGIGSKLLKFLEQQFSGKQVYLFTDSNCSYQFYQHRNFAQFDARRMLEPGRKSDQKMTCFLFNKKL</sequence>
<dbReference type="InterPro" id="IPR000182">
    <property type="entry name" value="GNAT_dom"/>
</dbReference>
<name>A0ABW4BTE4_9LACO</name>
<dbReference type="PROSITE" id="PS51186">
    <property type="entry name" value="GNAT"/>
    <property type="match status" value="1"/>
</dbReference>
<evidence type="ECO:0000259" key="1">
    <source>
        <dbReference type="PROSITE" id="PS51186"/>
    </source>
</evidence>
<proteinExistence type="predicted"/>
<organism evidence="2 3">
    <name type="scientific">Companilactobacillus keshanensis</name>
    <dbReference type="NCBI Taxonomy" id="2486003"/>
    <lineage>
        <taxon>Bacteria</taxon>
        <taxon>Bacillati</taxon>
        <taxon>Bacillota</taxon>
        <taxon>Bacilli</taxon>
        <taxon>Lactobacillales</taxon>
        <taxon>Lactobacillaceae</taxon>
        <taxon>Companilactobacillus</taxon>
    </lineage>
</organism>
<accession>A0ABW4BTE4</accession>
<reference evidence="3" key="1">
    <citation type="journal article" date="2019" name="Int. J. Syst. Evol. Microbiol.">
        <title>The Global Catalogue of Microorganisms (GCM) 10K type strain sequencing project: providing services to taxonomists for standard genome sequencing and annotation.</title>
        <authorList>
            <consortium name="The Broad Institute Genomics Platform"/>
            <consortium name="The Broad Institute Genome Sequencing Center for Infectious Disease"/>
            <person name="Wu L."/>
            <person name="Ma J."/>
        </authorList>
    </citation>
    <scope>NUCLEOTIDE SEQUENCE [LARGE SCALE GENOMIC DNA]</scope>
    <source>
        <strain evidence="3">CCM 8936</strain>
    </source>
</reference>
<evidence type="ECO:0000313" key="3">
    <source>
        <dbReference type="Proteomes" id="UP001597251"/>
    </source>
</evidence>